<feature type="compositionally biased region" description="Polar residues" evidence="1">
    <location>
        <begin position="1"/>
        <end position="12"/>
    </location>
</feature>
<sequence>MTTENPPDNTPEQADAGRQTSGRPRRRSSVVAASVAAAVLLAGGGGAYWASTASDGDSGGSAASDGGDPPPLRLDGYGERAEDGGPGVAPGEPDPSGARYVAEGELPRGPRTAPVYRPGGEVSRERAEQLAKALDVPGKARSDGDTWKFGAPKDGSGPVLEVGTKAPGNWTYHRYGPGGSDNCAQQDGKGGGGPAARCPAPGGTAGGGGSDGEPVTEREAEQAAGPVLDAIGLSDAKLDASRALGAVRTVNAEPVLGGLPSYGWQTGLQVGSDGQLVGGSGRLAELVKGPEYPLMSAEQALKRLNAERGGGGVGIGGCASAVPHGDGDGAARSQPCTLPSKEDGPGTVKPAPSKISDAVPGQAVHFVDGEPALVPSWLFEVELPGSENTSTVTHPAVRDEHIARGGEDTGAPPESRPGAPGEGDGAGEAVNIVSYQVDGRTLTLHFWGGVCTDYSASAEVSGDTVRARVTGVEKNPGQPCIKVAKMFEEKVELKESPGDREVVDAADGKALPDKAPELK</sequence>
<feature type="region of interest" description="Disordered" evidence="1">
    <location>
        <begin position="494"/>
        <end position="519"/>
    </location>
</feature>
<evidence type="ECO:0000256" key="2">
    <source>
        <dbReference type="SAM" id="Phobius"/>
    </source>
</evidence>
<feature type="region of interest" description="Disordered" evidence="1">
    <location>
        <begin position="1"/>
        <end position="30"/>
    </location>
</feature>
<dbReference type="Proteomes" id="UP000621266">
    <property type="component" value="Unassembled WGS sequence"/>
</dbReference>
<dbReference type="RefSeq" id="WP_156207196.1">
    <property type="nucleotide sequence ID" value="NZ_WHPN01000367.1"/>
</dbReference>
<gene>
    <name evidence="3" type="ORF">GCU69_24710</name>
</gene>
<evidence type="ECO:0000313" key="3">
    <source>
        <dbReference type="EMBL" id="KAF4406465.1"/>
    </source>
</evidence>
<organism evidence="3 4">
    <name type="scientific">Streptomyces lycii</name>
    <dbReference type="NCBI Taxonomy" id="2654337"/>
    <lineage>
        <taxon>Bacteria</taxon>
        <taxon>Bacillati</taxon>
        <taxon>Actinomycetota</taxon>
        <taxon>Actinomycetes</taxon>
        <taxon>Kitasatosporales</taxon>
        <taxon>Streptomycetaceae</taxon>
        <taxon>Streptomyces</taxon>
    </lineage>
</organism>
<keyword evidence="2" id="KW-1133">Transmembrane helix</keyword>
<evidence type="ECO:0000313" key="4">
    <source>
        <dbReference type="Proteomes" id="UP000621266"/>
    </source>
</evidence>
<evidence type="ECO:0000256" key="1">
    <source>
        <dbReference type="SAM" id="MobiDB-lite"/>
    </source>
</evidence>
<accession>A0ABQ7FCT8</accession>
<proteinExistence type="predicted"/>
<keyword evidence="2" id="KW-0472">Membrane</keyword>
<reference evidence="3 4" key="1">
    <citation type="submission" date="2019-10" db="EMBL/GenBank/DDBJ databases">
        <title>Streptomyces tenebrisbrunneis sp.nov., an endogenous actinomycete isolated from of Lycium ruthenicum.</title>
        <authorList>
            <person name="Ma L."/>
        </authorList>
    </citation>
    <scope>NUCLEOTIDE SEQUENCE [LARGE SCALE GENOMIC DNA]</scope>
    <source>
        <strain evidence="3 4">TRM 66187</strain>
    </source>
</reference>
<dbReference type="EMBL" id="WHPN01000367">
    <property type="protein sequence ID" value="KAF4406465.1"/>
    <property type="molecule type" value="Genomic_DNA"/>
</dbReference>
<feature type="transmembrane region" description="Helical" evidence="2">
    <location>
        <begin position="30"/>
        <end position="50"/>
    </location>
</feature>
<feature type="region of interest" description="Disordered" evidence="1">
    <location>
        <begin position="403"/>
        <end position="427"/>
    </location>
</feature>
<evidence type="ECO:0008006" key="5">
    <source>
        <dbReference type="Google" id="ProtNLM"/>
    </source>
</evidence>
<feature type="compositionally biased region" description="Low complexity" evidence="1">
    <location>
        <begin position="50"/>
        <end position="67"/>
    </location>
</feature>
<protein>
    <recommendedName>
        <fullName evidence="5">Large membrane protein</fullName>
    </recommendedName>
</protein>
<comment type="caution">
    <text evidence="3">The sequence shown here is derived from an EMBL/GenBank/DDBJ whole genome shotgun (WGS) entry which is preliminary data.</text>
</comment>
<keyword evidence="2" id="KW-0812">Transmembrane</keyword>
<keyword evidence="4" id="KW-1185">Reference proteome</keyword>
<name>A0ABQ7FCT8_9ACTN</name>
<feature type="region of interest" description="Disordered" evidence="1">
    <location>
        <begin position="47"/>
        <end position="219"/>
    </location>
</feature>
<feature type="region of interest" description="Disordered" evidence="1">
    <location>
        <begin position="325"/>
        <end position="351"/>
    </location>
</feature>